<evidence type="ECO:0000313" key="2">
    <source>
        <dbReference type="Proteomes" id="UP000237144"/>
    </source>
</evidence>
<name>A0A2S5B7L2_9BASI</name>
<dbReference type="GO" id="GO:0000939">
    <property type="term" value="C:inner kinetochore"/>
    <property type="evidence" value="ECO:0007669"/>
    <property type="project" value="TreeGrafter"/>
</dbReference>
<dbReference type="Proteomes" id="UP000237144">
    <property type="component" value="Unassembled WGS sequence"/>
</dbReference>
<comment type="caution">
    <text evidence="1">The sequence shown here is derived from an EMBL/GenBank/DDBJ whole genome shotgun (WGS) entry which is preliminary data.</text>
</comment>
<gene>
    <name evidence="1" type="ORF">BMF94_4166</name>
</gene>
<dbReference type="PANTHER" id="PTHR48208:SF2">
    <property type="entry name" value="CENTROMERE PROTEIN I"/>
    <property type="match status" value="1"/>
</dbReference>
<dbReference type="GO" id="GO:0000070">
    <property type="term" value="P:mitotic sister chromatid segregation"/>
    <property type="evidence" value="ECO:0007669"/>
    <property type="project" value="TreeGrafter"/>
</dbReference>
<accession>A0A2S5B7L2</accession>
<protein>
    <submittedName>
        <fullName evidence="1">Uncharacterized protein</fullName>
    </submittedName>
</protein>
<organism evidence="1 2">
    <name type="scientific">Rhodotorula taiwanensis</name>
    <dbReference type="NCBI Taxonomy" id="741276"/>
    <lineage>
        <taxon>Eukaryota</taxon>
        <taxon>Fungi</taxon>
        <taxon>Dikarya</taxon>
        <taxon>Basidiomycota</taxon>
        <taxon>Pucciniomycotina</taxon>
        <taxon>Microbotryomycetes</taxon>
        <taxon>Sporidiobolales</taxon>
        <taxon>Sporidiobolaceae</taxon>
        <taxon>Rhodotorula</taxon>
    </lineage>
</organism>
<dbReference type="STRING" id="741276.A0A2S5B7L2"/>
<dbReference type="EMBL" id="PJQD01000047">
    <property type="protein sequence ID" value="POY72759.1"/>
    <property type="molecule type" value="Genomic_DNA"/>
</dbReference>
<evidence type="ECO:0000313" key="1">
    <source>
        <dbReference type="EMBL" id="POY72759.1"/>
    </source>
</evidence>
<dbReference type="AlphaFoldDB" id="A0A2S5B7L2"/>
<dbReference type="OrthoDB" id="6347512at2759"/>
<sequence>MSDSPLAADILQRIVGLLQASRRGAGRAVGPSDDVLSSNIEELHKQACLSGLDASEVELAFQLALGGGMLLACVLPRDVVSTKAVLAIVSASGPSRGAPSAGKDQVDFGTQRFALFQLATLLRNQSVSPVARTALQSLYTVLEAGLVYCTLREPTAAILAELGEARDVQLHRLDKLQERVLPPGESAQAESIERLLDDYRSHDVQPQPVYPPSGADVAVKPDEEPAAFLQWSSDYLRLRERLEILPSVLHERTLEPSWLDEHTLPQDPLRLLDAEACRAKTPRTRPKDLSEMGATWANILHVGFENDDNHTVSYQHRCSYHTNVQLLRHLHHGQSADSPDAVAGLLRKMRDVCSLGGELLEGNEPFLADYLTKWDGLSHQHLVFELIALLKPFDIAQLENHYLQPLRTLSRAASATEQFLTDLVGCLKELVMGWASRDDWAIDASRITIFGALDSDYNYVESLQHLLQFAGEVIESAVLRFSRSLVLRAAALDFYELALDLPLSLGLPVLTLPSPTLTYVCLLSTEAASLSRICGIIGRRVAIQQASSHALTGPNSALDKESEYSARLVVSLNRIIVDFVNTLWQKKLLKSQGQAEAFNLNRWASLCGFSAASVTAKLTIATSSDEIEVLRGYVQARSAAGSGSLGLTTHPALAKLARTCLDVLARQSGRSATVVEGAVTAASLKQAAEGPEAIYITWSDFRPRFLEWGKALGLDGLADLLFASLASLLAFRVSQESQT</sequence>
<dbReference type="PANTHER" id="PTHR48208">
    <property type="entry name" value="CENTROMERE PROTEIN I"/>
    <property type="match status" value="1"/>
</dbReference>
<keyword evidence="2" id="KW-1185">Reference proteome</keyword>
<dbReference type="GO" id="GO:0034080">
    <property type="term" value="P:CENP-A containing chromatin assembly"/>
    <property type="evidence" value="ECO:0007669"/>
    <property type="project" value="TreeGrafter"/>
</dbReference>
<proteinExistence type="predicted"/>
<reference evidence="1 2" key="1">
    <citation type="journal article" date="2018" name="Front. Microbiol.">
        <title>Prospects for Fungal Bioremediation of Acidic Radioactive Waste Sites: Characterization and Genome Sequence of Rhodotorula taiwanensis MD1149.</title>
        <authorList>
            <person name="Tkavc R."/>
            <person name="Matrosova V.Y."/>
            <person name="Grichenko O.E."/>
            <person name="Gostincar C."/>
            <person name="Volpe R.P."/>
            <person name="Klimenkova P."/>
            <person name="Gaidamakova E.K."/>
            <person name="Zhou C.E."/>
            <person name="Stewart B.J."/>
            <person name="Lyman M.G."/>
            <person name="Malfatti S.A."/>
            <person name="Rubinfeld B."/>
            <person name="Courtot M."/>
            <person name="Singh J."/>
            <person name="Dalgard C.L."/>
            <person name="Hamilton T."/>
            <person name="Frey K.G."/>
            <person name="Gunde-Cimerman N."/>
            <person name="Dugan L."/>
            <person name="Daly M.J."/>
        </authorList>
    </citation>
    <scope>NUCLEOTIDE SEQUENCE [LARGE SCALE GENOMIC DNA]</scope>
    <source>
        <strain evidence="1 2">MD1149</strain>
    </source>
</reference>